<dbReference type="Proteomes" id="UP000269289">
    <property type="component" value="Unassembled WGS sequence"/>
</dbReference>
<dbReference type="EMBL" id="RFFI01000007">
    <property type="protein sequence ID" value="RMI13956.1"/>
    <property type="molecule type" value="Genomic_DNA"/>
</dbReference>
<dbReference type="PROSITE" id="PS51186">
    <property type="entry name" value="GNAT"/>
    <property type="match status" value="1"/>
</dbReference>
<dbReference type="Pfam" id="PF00583">
    <property type="entry name" value="Acetyltransf_1"/>
    <property type="match status" value="1"/>
</dbReference>
<keyword evidence="1 4" id="KW-0808">Transferase</keyword>
<evidence type="ECO:0000313" key="5">
    <source>
        <dbReference type="Proteomes" id="UP000269289"/>
    </source>
</evidence>
<dbReference type="AlphaFoldDB" id="A0A3M2JNS2"/>
<reference evidence="4 5" key="1">
    <citation type="submission" date="2018-10" db="EMBL/GenBank/DDBJ databases">
        <title>Isolation, diversity and antifungal activity of actinobacteria from wheat.</title>
        <authorList>
            <person name="Han C."/>
        </authorList>
    </citation>
    <scope>NUCLEOTIDE SEQUENCE [LARGE SCALE GENOMIC DNA]</scope>
    <source>
        <strain evidence="4 5">NEAU-YY56</strain>
    </source>
</reference>
<dbReference type="Gene3D" id="3.40.630.30">
    <property type="match status" value="1"/>
</dbReference>
<dbReference type="PANTHER" id="PTHR43877:SF2">
    <property type="entry name" value="AMINOALKYLPHOSPHONATE N-ACETYLTRANSFERASE-RELATED"/>
    <property type="match status" value="1"/>
</dbReference>
<evidence type="ECO:0000256" key="1">
    <source>
        <dbReference type="ARBA" id="ARBA00022679"/>
    </source>
</evidence>
<feature type="domain" description="N-acetyltransferase" evidence="3">
    <location>
        <begin position="5"/>
        <end position="153"/>
    </location>
</feature>
<evidence type="ECO:0000259" key="3">
    <source>
        <dbReference type="PROSITE" id="PS51186"/>
    </source>
</evidence>
<comment type="caution">
    <text evidence="4">The sequence shown here is derived from an EMBL/GenBank/DDBJ whole genome shotgun (WGS) entry which is preliminary data.</text>
</comment>
<dbReference type="PANTHER" id="PTHR43877">
    <property type="entry name" value="AMINOALKYLPHOSPHONATE N-ACETYLTRANSFERASE-RELATED-RELATED"/>
    <property type="match status" value="1"/>
</dbReference>
<evidence type="ECO:0000313" key="4">
    <source>
        <dbReference type="EMBL" id="RMI13956.1"/>
    </source>
</evidence>
<name>A0A3M2JNS2_9CELL</name>
<gene>
    <name evidence="4" type="ORF">EBM89_02355</name>
</gene>
<keyword evidence="5" id="KW-1185">Reference proteome</keyword>
<dbReference type="SUPFAM" id="SSF55729">
    <property type="entry name" value="Acyl-CoA N-acyltransferases (Nat)"/>
    <property type="match status" value="1"/>
</dbReference>
<keyword evidence="2" id="KW-0012">Acyltransferase</keyword>
<accession>A0A3M2JNS2</accession>
<protein>
    <submittedName>
        <fullName evidence="4">GNAT family N-acetyltransferase</fullName>
    </submittedName>
</protein>
<dbReference type="InterPro" id="IPR000182">
    <property type="entry name" value="GNAT_dom"/>
</dbReference>
<dbReference type="CDD" id="cd04301">
    <property type="entry name" value="NAT_SF"/>
    <property type="match status" value="1"/>
</dbReference>
<evidence type="ECO:0000256" key="2">
    <source>
        <dbReference type="ARBA" id="ARBA00023315"/>
    </source>
</evidence>
<dbReference type="GO" id="GO:0016747">
    <property type="term" value="F:acyltransferase activity, transferring groups other than amino-acyl groups"/>
    <property type="evidence" value="ECO:0007669"/>
    <property type="project" value="InterPro"/>
</dbReference>
<sequence length="153" mass="16011">MGQMPAVAEVPWDDAAAAALRAAQEREIADRYGDEDTEPITGDGMLTTLVVHHDGTPVGCVSLRDAAPGHGAGTGEVKRLYVAPGARGRGLGRALVLAVEARAAALGLTRLVLESGVRQPESVALYRSLGWDAITPYGPWADHPETLCFGKAL</sequence>
<proteinExistence type="predicted"/>
<organism evidence="4 5">
    <name type="scientific">Cellulomonas triticagri</name>
    <dbReference type="NCBI Taxonomy" id="2483352"/>
    <lineage>
        <taxon>Bacteria</taxon>
        <taxon>Bacillati</taxon>
        <taxon>Actinomycetota</taxon>
        <taxon>Actinomycetes</taxon>
        <taxon>Micrococcales</taxon>
        <taxon>Cellulomonadaceae</taxon>
        <taxon>Cellulomonas</taxon>
    </lineage>
</organism>
<dbReference type="InterPro" id="IPR016181">
    <property type="entry name" value="Acyl_CoA_acyltransferase"/>
</dbReference>
<dbReference type="InterPro" id="IPR050832">
    <property type="entry name" value="Bact_Acetyltransf"/>
</dbReference>